<name>U2PR35_9ACTN</name>
<dbReference type="Proteomes" id="UP000017052">
    <property type="component" value="Unassembled WGS sequence"/>
</dbReference>
<evidence type="ECO:0000313" key="3">
    <source>
        <dbReference type="Proteomes" id="UP000017052"/>
    </source>
</evidence>
<feature type="compositionally biased region" description="Low complexity" evidence="1">
    <location>
        <begin position="62"/>
        <end position="73"/>
    </location>
</feature>
<dbReference type="EMBL" id="ACVN02000244">
    <property type="protein sequence ID" value="ERK52950.1"/>
    <property type="molecule type" value="Genomic_DNA"/>
</dbReference>
<gene>
    <name evidence="2" type="ORF">HMPREF0682_1609</name>
</gene>
<accession>U2PR35</accession>
<feature type="region of interest" description="Disordered" evidence="1">
    <location>
        <begin position="62"/>
        <end position="90"/>
    </location>
</feature>
<protein>
    <submittedName>
        <fullName evidence="2">Uncharacterized protein</fullName>
    </submittedName>
</protein>
<dbReference type="AlphaFoldDB" id="U2PR35"/>
<reference evidence="2" key="1">
    <citation type="submission" date="2013-08" db="EMBL/GenBank/DDBJ databases">
        <authorList>
            <person name="Durkin A.S."/>
            <person name="Haft D.R."/>
            <person name="McCorrison J."/>
            <person name="Torralba M."/>
            <person name="Gillis M."/>
            <person name="Haft D.H."/>
            <person name="Methe B."/>
            <person name="Sutton G."/>
            <person name="Nelson K.E."/>
        </authorList>
    </citation>
    <scope>NUCLEOTIDE SEQUENCE [LARGE SCALE GENOMIC DNA]</scope>
    <source>
        <strain evidence="2">F0233</strain>
    </source>
</reference>
<proteinExistence type="predicted"/>
<keyword evidence="3" id="KW-1185">Reference proteome</keyword>
<evidence type="ECO:0000256" key="1">
    <source>
        <dbReference type="SAM" id="MobiDB-lite"/>
    </source>
</evidence>
<evidence type="ECO:0000313" key="2">
    <source>
        <dbReference type="EMBL" id="ERK52950.1"/>
    </source>
</evidence>
<feature type="compositionally biased region" description="Basic and acidic residues" evidence="1">
    <location>
        <begin position="79"/>
        <end position="90"/>
    </location>
</feature>
<organism evidence="2 3">
    <name type="scientific">Propionibacterium acidifaciens F0233</name>
    <dbReference type="NCBI Taxonomy" id="553198"/>
    <lineage>
        <taxon>Bacteria</taxon>
        <taxon>Bacillati</taxon>
        <taxon>Actinomycetota</taxon>
        <taxon>Actinomycetes</taxon>
        <taxon>Propionibacteriales</taxon>
        <taxon>Propionibacteriaceae</taxon>
        <taxon>Propionibacterium</taxon>
    </lineage>
</organism>
<comment type="caution">
    <text evidence="2">The sequence shown here is derived from an EMBL/GenBank/DDBJ whole genome shotgun (WGS) entry which is preliminary data.</text>
</comment>
<sequence length="148" mass="16275">MEDGIAGTLDAMFAAAAPDRPVTGIDYEFTTAYTHDYVMGCRLHQDGDADTELTTELHLSSDLSEDAISSSRSWTKSHPGGDDEKNSLSRDELDPVAIATLLHTAMTTNPRYYHHQLDIGWDDEFDQFTMRVDADDDAAYALDGTPLG</sequence>